<dbReference type="GO" id="GO:0043130">
    <property type="term" value="F:ubiquitin binding"/>
    <property type="evidence" value="ECO:0007669"/>
    <property type="project" value="InterPro"/>
</dbReference>
<keyword evidence="5" id="KW-0479">Metal-binding</keyword>
<dbReference type="GO" id="GO:0061630">
    <property type="term" value="F:ubiquitin protein ligase activity"/>
    <property type="evidence" value="ECO:0007669"/>
    <property type="project" value="UniProtKB-EC"/>
</dbReference>
<evidence type="ECO:0000259" key="18">
    <source>
        <dbReference type="PROSITE" id="PS50089"/>
    </source>
</evidence>
<evidence type="ECO:0000256" key="12">
    <source>
        <dbReference type="ARBA" id="ARBA00034523"/>
    </source>
</evidence>
<dbReference type="CDD" id="cd14421">
    <property type="entry name" value="CUE_AMFR"/>
    <property type="match status" value="1"/>
</dbReference>
<feature type="compositionally biased region" description="Acidic residues" evidence="16">
    <location>
        <begin position="157"/>
        <end position="170"/>
    </location>
</feature>
<dbReference type="AlphaFoldDB" id="A0A2M3YZ65"/>
<dbReference type="FunFam" id="3.30.40.10:FF:000149">
    <property type="entry name" value="E3 ubiquitin-protein ligase AMFR"/>
    <property type="match status" value="1"/>
</dbReference>
<evidence type="ECO:0000256" key="3">
    <source>
        <dbReference type="ARBA" id="ARBA00022679"/>
    </source>
</evidence>
<evidence type="ECO:0000256" key="17">
    <source>
        <dbReference type="SAM" id="Phobius"/>
    </source>
</evidence>
<evidence type="ECO:0000256" key="9">
    <source>
        <dbReference type="ARBA" id="ARBA00022989"/>
    </source>
</evidence>
<dbReference type="EC" id="2.3.2.36" evidence="12"/>
<evidence type="ECO:0000256" key="10">
    <source>
        <dbReference type="ARBA" id="ARBA00023136"/>
    </source>
</evidence>
<dbReference type="Pfam" id="PF02845">
    <property type="entry name" value="CUE"/>
    <property type="match status" value="1"/>
</dbReference>
<feature type="region of interest" description="Disordered" evidence="16">
    <location>
        <begin position="823"/>
        <end position="910"/>
    </location>
</feature>
<keyword evidence="10 17" id="KW-0472">Membrane</keyword>
<evidence type="ECO:0000313" key="20">
    <source>
        <dbReference type="EMBL" id="MBW21564.1"/>
    </source>
</evidence>
<feature type="transmembrane region" description="Helical" evidence="17">
    <location>
        <begin position="16"/>
        <end position="34"/>
    </location>
</feature>
<evidence type="ECO:0000256" key="8">
    <source>
        <dbReference type="ARBA" id="ARBA00022833"/>
    </source>
</evidence>
<dbReference type="InterPro" id="IPR013083">
    <property type="entry name" value="Znf_RING/FYVE/PHD"/>
</dbReference>
<evidence type="ECO:0000256" key="4">
    <source>
        <dbReference type="ARBA" id="ARBA00022692"/>
    </source>
</evidence>
<evidence type="ECO:0000256" key="2">
    <source>
        <dbReference type="ARBA" id="ARBA00004906"/>
    </source>
</evidence>
<dbReference type="GO" id="GO:0005789">
    <property type="term" value="C:endoplasmic reticulum membrane"/>
    <property type="evidence" value="ECO:0007669"/>
    <property type="project" value="UniProtKB-SubCell"/>
</dbReference>
<feature type="domain" description="CUE" evidence="19">
    <location>
        <begin position="594"/>
        <end position="636"/>
    </location>
</feature>
<keyword evidence="3" id="KW-0808">Transferase</keyword>
<keyword evidence="8" id="KW-0862">Zinc</keyword>
<sequence>MPVVLNGLIVLPSVRLYTSFTVLMMSACLYYALIMTSDPNWRAHTNLTASALPDTGTGSTEGVSPAAAIAAAVATTGAPGPAAGFEGAGGKLDAAAGAGTAGTGAAMLSVAEIESLEEKILAAADLSDQARQMLHVAADGTDRGPAEHPPSDHEKEQEETDEEEDDDDEERWSIGNDTRTFGAYLKDTATFMAMEPFCIWTLINTAYCCLILLGKSIQKFVFGELRISEQQHMKDKFWNFIFYKFIFVFGVVNVQYLYEVILWVSWFSALGFLHLLSQLSKDRFEYLSFSPTTPGWSHFRLLSLLGAILTLAGLMVVISIGVGVFVGSFNTFAFMSAECILLAIRTLHVLIRYGMFLHDMRQGRIGSESISWDKRGPVAYYFELSFEMAALAVDLLHHMHMLLWSNIFLSMASLVIIMQLRYLFNEIQRKIKKHRNYLWVLKHMEKSYPLATAEDLKQNSDNCAICWEKMETARKLPCCHLFHNSCLQSWLEQDTSCPTCRLALSVHQHGAGPGGRGGVGSPGLLPNDIRIDDQEPTAMGGGRTANNHFFHFNGSRYVSWLPNFSVEVTHINNMLRPGIDTIPLTAATANHTSQVRNMARHVQEMFPRYPLSVLIADLQVSRSIEVTIDNILDGRLVIPSSGNGGGAGGGGGGMPSPFEDEGDGDGGLLGVPGGGSPYGRRARLEQVEHEQHEEDDEFYPASGATDDPSPVSSESSGSSPSSRSSSSSSPSLSPLSASSSSLSSPVSPAGYEVERGTKIFGCTDTLLRDDSSGTEEQPPLMGGGGSSFPFGVRFSKSPEEREQILQRRKEQLVAIARRRYLEKNKSELNQRATMAAAATSSSSSSGGTVKHRNKSCMETTTTTTTTPVVVPSSGGSVLHEPSSSQSPQPQQQHQEEQQQQHQMVMTGSRQ</sequence>
<keyword evidence="4 17" id="KW-0812">Transmembrane</keyword>
<feature type="compositionally biased region" description="Basic and acidic residues" evidence="16">
    <location>
        <begin position="140"/>
        <end position="156"/>
    </location>
</feature>
<feature type="compositionally biased region" description="Gly residues" evidence="16">
    <location>
        <begin position="665"/>
        <end position="677"/>
    </location>
</feature>
<comment type="pathway">
    <text evidence="2">Protein modification; protein ubiquitination.</text>
</comment>
<feature type="transmembrane region" description="Helical" evidence="17">
    <location>
        <begin position="301"/>
        <end position="326"/>
    </location>
</feature>
<dbReference type="GO" id="GO:0005829">
    <property type="term" value="C:cytosol"/>
    <property type="evidence" value="ECO:0007669"/>
    <property type="project" value="TreeGrafter"/>
</dbReference>
<dbReference type="FunFam" id="1.10.8.10:FF:000026">
    <property type="entry name" value="E3 ubiquitin-protein ligase AMFR"/>
    <property type="match status" value="1"/>
</dbReference>
<dbReference type="PROSITE" id="PS50089">
    <property type="entry name" value="ZF_RING_2"/>
    <property type="match status" value="1"/>
</dbReference>
<dbReference type="GO" id="GO:0008270">
    <property type="term" value="F:zinc ion binding"/>
    <property type="evidence" value="ECO:0007669"/>
    <property type="project" value="UniProtKB-KW"/>
</dbReference>
<feature type="region of interest" description="Disordered" evidence="16">
    <location>
        <begin position="140"/>
        <end position="174"/>
    </location>
</feature>
<evidence type="ECO:0000256" key="5">
    <source>
        <dbReference type="ARBA" id="ARBA00022723"/>
    </source>
</evidence>
<proteinExistence type="predicted"/>
<feature type="compositionally biased region" description="Low complexity" evidence="16">
    <location>
        <begin position="708"/>
        <end position="748"/>
    </location>
</feature>
<dbReference type="SMART" id="SM00546">
    <property type="entry name" value="CUE"/>
    <property type="match status" value="1"/>
</dbReference>
<dbReference type="InterPro" id="IPR001841">
    <property type="entry name" value="Znf_RING"/>
</dbReference>
<protein>
    <recommendedName>
        <fullName evidence="13">E3 ubiquitin-protein ligase AMFR</fullName>
        <ecNumber evidence="12">2.3.2.36</ecNumber>
    </recommendedName>
    <alternativeName>
        <fullName evidence="14">Autocrine motility factor receptor</fullName>
    </alternativeName>
</protein>
<evidence type="ECO:0000256" key="16">
    <source>
        <dbReference type="SAM" id="MobiDB-lite"/>
    </source>
</evidence>
<accession>A0A2M3YZ65</accession>
<evidence type="ECO:0000256" key="15">
    <source>
        <dbReference type="PROSITE-ProRule" id="PRU00175"/>
    </source>
</evidence>
<feature type="compositionally biased region" description="Low complexity" evidence="16">
    <location>
        <begin position="859"/>
        <end position="892"/>
    </location>
</feature>
<comment type="subcellular location">
    <subcellularLocation>
        <location evidence="1">Endoplasmic reticulum membrane</location>
        <topology evidence="1">Multi-pass membrane protein</topology>
    </subcellularLocation>
</comment>
<evidence type="ECO:0000256" key="11">
    <source>
        <dbReference type="ARBA" id="ARBA00034438"/>
    </source>
</evidence>
<evidence type="ECO:0000256" key="1">
    <source>
        <dbReference type="ARBA" id="ARBA00004477"/>
    </source>
</evidence>
<evidence type="ECO:0000259" key="19">
    <source>
        <dbReference type="PROSITE" id="PS51140"/>
    </source>
</evidence>
<feature type="region of interest" description="Disordered" evidence="16">
    <location>
        <begin position="643"/>
        <end position="801"/>
    </location>
</feature>
<dbReference type="SUPFAM" id="SSF57850">
    <property type="entry name" value="RING/U-box"/>
    <property type="match status" value="1"/>
</dbReference>
<dbReference type="PROSITE" id="PS51140">
    <property type="entry name" value="CUE"/>
    <property type="match status" value="1"/>
</dbReference>
<evidence type="ECO:0000256" key="6">
    <source>
        <dbReference type="ARBA" id="ARBA00022771"/>
    </source>
</evidence>
<evidence type="ECO:0000256" key="13">
    <source>
        <dbReference type="ARBA" id="ARBA00069722"/>
    </source>
</evidence>
<feature type="domain" description="RING-type" evidence="18">
    <location>
        <begin position="463"/>
        <end position="501"/>
    </location>
</feature>
<name>A0A2M3YZ65_9DIPT</name>
<dbReference type="GO" id="GO:0006511">
    <property type="term" value="P:ubiquitin-dependent protein catabolic process"/>
    <property type="evidence" value="ECO:0007669"/>
    <property type="project" value="TreeGrafter"/>
</dbReference>
<evidence type="ECO:0000256" key="7">
    <source>
        <dbReference type="ARBA" id="ARBA00022824"/>
    </source>
</evidence>
<keyword evidence="7" id="KW-0256">Endoplasmic reticulum</keyword>
<feature type="compositionally biased region" description="Basic and acidic residues" evidence="16">
    <location>
        <begin position="682"/>
        <end position="692"/>
    </location>
</feature>
<dbReference type="Pfam" id="PF25563">
    <property type="entry name" value="TPR_SYVN1_N"/>
    <property type="match status" value="1"/>
</dbReference>
<organism evidence="20">
    <name type="scientific">Anopheles braziliensis</name>
    <dbReference type="NCBI Taxonomy" id="58242"/>
    <lineage>
        <taxon>Eukaryota</taxon>
        <taxon>Metazoa</taxon>
        <taxon>Ecdysozoa</taxon>
        <taxon>Arthropoda</taxon>
        <taxon>Hexapoda</taxon>
        <taxon>Insecta</taxon>
        <taxon>Pterygota</taxon>
        <taxon>Neoptera</taxon>
        <taxon>Endopterygota</taxon>
        <taxon>Diptera</taxon>
        <taxon>Nematocera</taxon>
        <taxon>Culicoidea</taxon>
        <taxon>Culicidae</taxon>
        <taxon>Anophelinae</taxon>
        <taxon>Anopheles</taxon>
    </lineage>
</organism>
<dbReference type="GO" id="GO:0070936">
    <property type="term" value="P:protein K48-linked ubiquitination"/>
    <property type="evidence" value="ECO:0007669"/>
    <property type="project" value="TreeGrafter"/>
</dbReference>
<dbReference type="Pfam" id="PF13639">
    <property type="entry name" value="zf-RING_2"/>
    <property type="match status" value="1"/>
</dbReference>
<dbReference type="PANTHER" id="PTHR15067:SF5">
    <property type="entry name" value="E3 UBIQUITIN-PROTEIN LIGASE AMFR"/>
    <property type="match status" value="1"/>
</dbReference>
<keyword evidence="6 15" id="KW-0863">Zinc-finger</keyword>
<keyword evidence="9 17" id="KW-1133">Transmembrane helix</keyword>
<feature type="compositionally biased region" description="Gly residues" evidence="16">
    <location>
        <begin position="643"/>
        <end position="654"/>
    </location>
</feature>
<dbReference type="GO" id="GO:0000151">
    <property type="term" value="C:ubiquitin ligase complex"/>
    <property type="evidence" value="ECO:0007669"/>
    <property type="project" value="TreeGrafter"/>
</dbReference>
<feature type="compositionally biased region" description="Low complexity" evidence="16">
    <location>
        <begin position="832"/>
        <end position="845"/>
    </location>
</feature>
<reference evidence="20" key="1">
    <citation type="submission" date="2018-01" db="EMBL/GenBank/DDBJ databases">
        <title>An insight into the sialome of Amazonian anophelines.</title>
        <authorList>
            <person name="Ribeiro J.M."/>
            <person name="Scarpassa V."/>
            <person name="Calvo E."/>
        </authorList>
    </citation>
    <scope>NUCLEOTIDE SEQUENCE</scope>
    <source>
        <tissue evidence="20">Salivary glands</tissue>
    </source>
</reference>
<dbReference type="Gene3D" id="1.10.8.10">
    <property type="entry name" value="DNA helicase RuvA subunit, C-terminal domain"/>
    <property type="match status" value="1"/>
</dbReference>
<dbReference type="CDD" id="cd16455">
    <property type="entry name" value="RING-H2_AMFR"/>
    <property type="match status" value="1"/>
</dbReference>
<dbReference type="GO" id="GO:0030968">
    <property type="term" value="P:endoplasmic reticulum unfolded protein response"/>
    <property type="evidence" value="ECO:0007669"/>
    <property type="project" value="TreeGrafter"/>
</dbReference>
<dbReference type="PANTHER" id="PTHR15067">
    <property type="entry name" value="E3 UBIQUITIN-PROTEIN LIGASE RNF8"/>
    <property type="match status" value="1"/>
</dbReference>
<dbReference type="InterPro" id="IPR057992">
    <property type="entry name" value="TPR_SYVN1_N"/>
</dbReference>
<comment type="catalytic activity">
    <reaction evidence="11">
        <text>[E2 ubiquitin-conjugating enzyme]-S-ubiquitinyl-L-cysteine + [acceptor protein]-L-cysteine = [E2 ubiquitin-conjugating enzyme]-L-cysteine + [acceptor protein]-S-ubiquitinyl-L-cysteine.</text>
        <dbReference type="EC" id="2.3.2.36"/>
    </reaction>
</comment>
<dbReference type="SMART" id="SM00184">
    <property type="entry name" value="RING"/>
    <property type="match status" value="1"/>
</dbReference>
<dbReference type="Gene3D" id="3.30.40.10">
    <property type="entry name" value="Zinc/RING finger domain, C3HC4 (zinc finger)"/>
    <property type="match status" value="1"/>
</dbReference>
<dbReference type="InterPro" id="IPR003892">
    <property type="entry name" value="CUE"/>
</dbReference>
<evidence type="ECO:0000256" key="14">
    <source>
        <dbReference type="ARBA" id="ARBA00076914"/>
    </source>
</evidence>
<feature type="transmembrane region" description="Helical" evidence="17">
    <location>
        <begin position="403"/>
        <end position="424"/>
    </location>
</feature>
<dbReference type="EMBL" id="GGFM01000813">
    <property type="protein sequence ID" value="MBW21564.1"/>
    <property type="molecule type" value="Transcribed_RNA"/>
</dbReference>